<protein>
    <submittedName>
        <fullName evidence="3">Response regulator</fullName>
    </submittedName>
</protein>
<dbReference type="Proteomes" id="UP001225788">
    <property type="component" value="Plasmid unnamed1"/>
</dbReference>
<organism evidence="3 4">
    <name type="scientific">Shinella oryzae</name>
    <dbReference type="NCBI Taxonomy" id="2871820"/>
    <lineage>
        <taxon>Bacteria</taxon>
        <taxon>Pseudomonadati</taxon>
        <taxon>Pseudomonadota</taxon>
        <taxon>Alphaproteobacteria</taxon>
        <taxon>Hyphomicrobiales</taxon>
        <taxon>Rhizobiaceae</taxon>
        <taxon>Shinella</taxon>
    </lineage>
</organism>
<name>A0ABY9KAE0_9HYPH</name>
<sequence length="120" mass="13269">MSSLPLSERTYLLVEDEYFTASELMACLEEAGARVLGPVAHLDHALEILSHIQAVDAAILDINLQGEMVYPFVDGLLERNIATVFVSGYEPDDIPQRYRALPSFQKPVDNVALIARLLAL</sequence>
<dbReference type="InterPro" id="IPR011006">
    <property type="entry name" value="CheY-like_superfamily"/>
</dbReference>
<dbReference type="RefSeq" id="WP_306161907.1">
    <property type="nucleotide sequence ID" value="NZ_CP132315.1"/>
</dbReference>
<evidence type="ECO:0000259" key="2">
    <source>
        <dbReference type="PROSITE" id="PS50110"/>
    </source>
</evidence>
<geneLocation type="plasmid" evidence="3 4">
    <name>unnamed1</name>
</geneLocation>
<feature type="modified residue" description="4-aspartylphosphate" evidence="1">
    <location>
        <position position="61"/>
    </location>
</feature>
<keyword evidence="4" id="KW-1185">Reference proteome</keyword>
<keyword evidence="1" id="KW-0597">Phosphoprotein</keyword>
<dbReference type="InterPro" id="IPR001789">
    <property type="entry name" value="Sig_transdc_resp-reg_receiver"/>
</dbReference>
<reference evidence="3 4" key="1">
    <citation type="submission" date="2023-08" db="EMBL/GenBank/DDBJ databases">
        <title>Pathogen: clinical or host-associated sample.</title>
        <authorList>
            <person name="Hergert J."/>
            <person name="Casey R."/>
            <person name="Wagner J."/>
            <person name="Young E.L."/>
            <person name="Oakeson K.F."/>
        </authorList>
    </citation>
    <scope>NUCLEOTIDE SEQUENCE [LARGE SCALE GENOMIC DNA]</scope>
    <source>
        <strain evidence="3 4">UPHL-collab-2</strain>
        <plasmid evidence="3 4">unnamed1</plasmid>
    </source>
</reference>
<keyword evidence="3" id="KW-0614">Plasmid</keyword>
<evidence type="ECO:0000313" key="4">
    <source>
        <dbReference type="Proteomes" id="UP001225788"/>
    </source>
</evidence>
<feature type="domain" description="Response regulatory" evidence="2">
    <location>
        <begin position="10"/>
        <end position="120"/>
    </location>
</feature>
<proteinExistence type="predicted"/>
<dbReference type="SUPFAM" id="SSF52172">
    <property type="entry name" value="CheY-like"/>
    <property type="match status" value="1"/>
</dbReference>
<evidence type="ECO:0000313" key="3">
    <source>
        <dbReference type="EMBL" id="WLS05441.1"/>
    </source>
</evidence>
<evidence type="ECO:0000256" key="1">
    <source>
        <dbReference type="PROSITE-ProRule" id="PRU00169"/>
    </source>
</evidence>
<gene>
    <name evidence="3" type="ORF">Q9315_25270</name>
</gene>
<dbReference type="EMBL" id="CP132315">
    <property type="protein sequence ID" value="WLS05441.1"/>
    <property type="molecule type" value="Genomic_DNA"/>
</dbReference>
<dbReference type="Gene3D" id="3.40.50.2300">
    <property type="match status" value="1"/>
</dbReference>
<dbReference type="PROSITE" id="PS50110">
    <property type="entry name" value="RESPONSE_REGULATORY"/>
    <property type="match status" value="1"/>
</dbReference>
<accession>A0ABY9KAE0</accession>